<accession>A0ABN3P8T1</accession>
<protein>
    <submittedName>
        <fullName evidence="1">Uncharacterized protein</fullName>
    </submittedName>
</protein>
<reference evidence="1 2" key="1">
    <citation type="journal article" date="2019" name="Int. J. Syst. Evol. Microbiol.">
        <title>The Global Catalogue of Microorganisms (GCM) 10K type strain sequencing project: providing services to taxonomists for standard genome sequencing and annotation.</title>
        <authorList>
            <consortium name="The Broad Institute Genomics Platform"/>
            <consortium name="The Broad Institute Genome Sequencing Center for Infectious Disease"/>
            <person name="Wu L."/>
            <person name="Ma J."/>
        </authorList>
    </citation>
    <scope>NUCLEOTIDE SEQUENCE [LARGE SCALE GENOMIC DNA]</scope>
    <source>
        <strain evidence="1 2">JCM 16365</strain>
    </source>
</reference>
<evidence type="ECO:0000313" key="1">
    <source>
        <dbReference type="EMBL" id="GAA2572604.1"/>
    </source>
</evidence>
<gene>
    <name evidence="1" type="ORF">GCM10009862_09400</name>
</gene>
<proteinExistence type="predicted"/>
<evidence type="ECO:0000313" key="2">
    <source>
        <dbReference type="Proteomes" id="UP001500274"/>
    </source>
</evidence>
<dbReference type="EMBL" id="BAAARI010000005">
    <property type="protein sequence ID" value="GAA2572604.1"/>
    <property type="molecule type" value="Genomic_DNA"/>
</dbReference>
<comment type="caution">
    <text evidence="1">The sequence shown here is derived from an EMBL/GenBank/DDBJ whole genome shotgun (WGS) entry which is preliminary data.</text>
</comment>
<keyword evidence="2" id="KW-1185">Reference proteome</keyword>
<dbReference type="Proteomes" id="UP001500274">
    <property type="component" value="Unassembled WGS sequence"/>
</dbReference>
<organism evidence="1 2">
    <name type="scientific">Microbacterium binotii</name>
    <dbReference type="NCBI Taxonomy" id="462710"/>
    <lineage>
        <taxon>Bacteria</taxon>
        <taxon>Bacillati</taxon>
        <taxon>Actinomycetota</taxon>
        <taxon>Actinomycetes</taxon>
        <taxon>Micrococcales</taxon>
        <taxon>Microbacteriaceae</taxon>
        <taxon>Microbacterium</taxon>
    </lineage>
</organism>
<name>A0ABN3P8T1_9MICO</name>
<sequence>MPKHAQMQSRLGCGRPVALDDLAVERDDRHLFRGELAEHGTGRRHSGELADAHADVAGRADEKACFGQGSGGVCHRDARGGDI</sequence>